<dbReference type="InterPro" id="IPR031158">
    <property type="entry name" value="GH10_AS"/>
</dbReference>
<evidence type="ECO:0000256" key="6">
    <source>
        <dbReference type="RuleBase" id="RU361174"/>
    </source>
</evidence>
<dbReference type="RefSeq" id="WP_123323467.1">
    <property type="nucleotide sequence ID" value="NZ_JBHRSX010000016.1"/>
</dbReference>
<evidence type="ECO:0000259" key="8">
    <source>
        <dbReference type="PROSITE" id="PS51760"/>
    </source>
</evidence>
<organism evidence="9 10">
    <name type="scientific">Alteromonas oceani</name>
    <dbReference type="NCBI Taxonomy" id="2071609"/>
    <lineage>
        <taxon>Bacteria</taxon>
        <taxon>Pseudomonadati</taxon>
        <taxon>Pseudomonadota</taxon>
        <taxon>Gammaproteobacteria</taxon>
        <taxon>Alteromonadales</taxon>
        <taxon>Alteromonadaceae</taxon>
        <taxon>Alteromonas/Salinimonas group</taxon>
        <taxon>Alteromonas</taxon>
    </lineage>
</organism>
<dbReference type="InterPro" id="IPR001000">
    <property type="entry name" value="GH10_dom"/>
</dbReference>
<dbReference type="EC" id="3.2.1.8" evidence="6"/>
<proteinExistence type="inferred from homology"/>
<keyword evidence="2 6" id="KW-0119">Carbohydrate metabolism</keyword>
<dbReference type="PROSITE" id="PS51257">
    <property type="entry name" value="PROKAR_LIPOPROTEIN"/>
    <property type="match status" value="1"/>
</dbReference>
<comment type="similarity">
    <text evidence="6">Belongs to the glycosyl hydrolase 10 (cellulase F) family.</text>
</comment>
<evidence type="ECO:0000256" key="3">
    <source>
        <dbReference type="ARBA" id="ARBA00023295"/>
    </source>
</evidence>
<keyword evidence="4 6" id="KW-0624">Polysaccharide degradation</keyword>
<evidence type="ECO:0000313" key="10">
    <source>
        <dbReference type="Proteomes" id="UP001595477"/>
    </source>
</evidence>
<protein>
    <recommendedName>
        <fullName evidence="6">Beta-xylanase</fullName>
        <ecNumber evidence="6">3.2.1.8</ecNumber>
    </recommendedName>
</protein>
<accession>A0ABV7JUD2</accession>
<keyword evidence="7" id="KW-0732">Signal</keyword>
<comment type="catalytic activity">
    <reaction evidence="6">
        <text>Endohydrolysis of (1-&gt;4)-beta-D-xylosidic linkages in xylans.</text>
        <dbReference type="EC" id="3.2.1.8"/>
    </reaction>
</comment>
<dbReference type="Proteomes" id="UP001595477">
    <property type="component" value="Unassembled WGS sequence"/>
</dbReference>
<keyword evidence="1 6" id="KW-0378">Hydrolase</keyword>
<dbReference type="InterPro" id="IPR044846">
    <property type="entry name" value="GH10"/>
</dbReference>
<dbReference type="InterPro" id="IPR017853">
    <property type="entry name" value="GH"/>
</dbReference>
<keyword evidence="3 6" id="KW-0326">Glycosidase</keyword>
<evidence type="ECO:0000256" key="2">
    <source>
        <dbReference type="ARBA" id="ARBA00023277"/>
    </source>
</evidence>
<feature type="chain" id="PRO_5046477050" description="Beta-xylanase" evidence="7">
    <location>
        <begin position="24"/>
        <end position="373"/>
    </location>
</feature>
<reference evidence="10" key="1">
    <citation type="journal article" date="2019" name="Int. J. Syst. Evol. Microbiol.">
        <title>The Global Catalogue of Microorganisms (GCM) 10K type strain sequencing project: providing services to taxonomists for standard genome sequencing and annotation.</title>
        <authorList>
            <consortium name="The Broad Institute Genomics Platform"/>
            <consortium name="The Broad Institute Genome Sequencing Center for Infectious Disease"/>
            <person name="Wu L."/>
            <person name="Ma J."/>
        </authorList>
    </citation>
    <scope>NUCLEOTIDE SEQUENCE [LARGE SCALE GENOMIC DNA]</scope>
    <source>
        <strain evidence="10">KCTC 52449</strain>
    </source>
</reference>
<feature type="domain" description="GH10" evidence="8">
    <location>
        <begin position="21"/>
        <end position="369"/>
    </location>
</feature>
<dbReference type="PRINTS" id="PR00134">
    <property type="entry name" value="GLHYDRLASE10"/>
</dbReference>
<dbReference type="PANTHER" id="PTHR31490:SF90">
    <property type="entry name" value="ENDO-1,4-BETA-XYLANASE A"/>
    <property type="match status" value="1"/>
</dbReference>
<evidence type="ECO:0000256" key="1">
    <source>
        <dbReference type="ARBA" id="ARBA00022801"/>
    </source>
</evidence>
<dbReference type="PANTHER" id="PTHR31490">
    <property type="entry name" value="GLYCOSYL HYDROLASE"/>
    <property type="match status" value="1"/>
</dbReference>
<feature type="active site" description="Nucleophile" evidence="5">
    <location>
        <position position="262"/>
    </location>
</feature>
<dbReference type="PROSITE" id="PS51760">
    <property type="entry name" value="GH10_2"/>
    <property type="match status" value="1"/>
</dbReference>
<dbReference type="Pfam" id="PF00331">
    <property type="entry name" value="Glyco_hydro_10"/>
    <property type="match status" value="1"/>
</dbReference>
<evidence type="ECO:0000256" key="5">
    <source>
        <dbReference type="PROSITE-ProRule" id="PRU10061"/>
    </source>
</evidence>
<dbReference type="SUPFAM" id="SSF51445">
    <property type="entry name" value="(Trans)glycosidases"/>
    <property type="match status" value="1"/>
</dbReference>
<dbReference type="Gene3D" id="3.20.20.80">
    <property type="entry name" value="Glycosidases"/>
    <property type="match status" value="1"/>
</dbReference>
<evidence type="ECO:0000313" key="9">
    <source>
        <dbReference type="EMBL" id="MFC3201705.1"/>
    </source>
</evidence>
<dbReference type="SMART" id="SM00633">
    <property type="entry name" value="Glyco_10"/>
    <property type="match status" value="1"/>
</dbReference>
<name>A0ABV7JUD2_9ALTE</name>
<dbReference type="PROSITE" id="PS00591">
    <property type="entry name" value="GH10_1"/>
    <property type="match status" value="1"/>
</dbReference>
<comment type="caution">
    <text evidence="9">The sequence shown here is derived from an EMBL/GenBank/DDBJ whole genome shotgun (WGS) entry which is preliminary data.</text>
</comment>
<evidence type="ECO:0000256" key="4">
    <source>
        <dbReference type="ARBA" id="ARBA00023326"/>
    </source>
</evidence>
<dbReference type="EMBL" id="JBHRSX010000016">
    <property type="protein sequence ID" value="MFC3201705.1"/>
    <property type="molecule type" value="Genomic_DNA"/>
</dbReference>
<gene>
    <name evidence="9" type="ORF">ACFOEW_07740</name>
</gene>
<sequence length="373" mass="41726">MMLSRLTASLVLPCLLTGCAANAAAGLADKYTRHFLIGTAVKSSELRSTLPSKDAPVCREFNAFTAENAMKWQHIQPEPGVFSFVMADQLIRIAEQCNGKVIGHTLVWHQQTPEWVFEDDAGNMISREALLARLREHIFTVVGRYKGRVTGWDVVNEALNEDGSLRDTPWRRIIGDDYIEYAFKYARQADPSAELYYNDYNMYKPQKVAGAVRLVKQLASKGIKVHAVGMQGHYSLFYPSLNEVEQSIAALINAGTKVAITELDVTVLPLPENAHTGADITQSFTAHPVYDPYVDGLPEEQQQLLADKYKDLFSLFLQHAGHISRVTLWGSTDGDSWRNNWPIRGRTDYPLLLDREGKPKAAYQAVAELVTPE</sequence>
<feature type="signal peptide" evidence="7">
    <location>
        <begin position="1"/>
        <end position="23"/>
    </location>
</feature>
<evidence type="ECO:0000256" key="7">
    <source>
        <dbReference type="SAM" id="SignalP"/>
    </source>
</evidence>
<keyword evidence="10" id="KW-1185">Reference proteome</keyword>